<reference evidence="5 6" key="1">
    <citation type="submission" date="2015-01" db="EMBL/GenBank/DDBJ databases">
        <title>Paenibacillus swuensis/DY6/whole genome sequencing.</title>
        <authorList>
            <person name="Kim M.K."/>
            <person name="Srinivasan S."/>
            <person name="Lee J.-J."/>
        </authorList>
    </citation>
    <scope>NUCLEOTIDE SEQUENCE [LARGE SCALE GENOMIC DNA]</scope>
    <source>
        <strain evidence="5 6">DY6</strain>
    </source>
</reference>
<dbReference type="PROSITE" id="PS00041">
    <property type="entry name" value="HTH_ARAC_FAMILY_1"/>
    <property type="match status" value="1"/>
</dbReference>
<evidence type="ECO:0000313" key="6">
    <source>
        <dbReference type="Proteomes" id="UP000076927"/>
    </source>
</evidence>
<dbReference type="SUPFAM" id="SSF51215">
    <property type="entry name" value="Regulatory protein AraC"/>
    <property type="match status" value="1"/>
</dbReference>
<dbReference type="PATRIC" id="fig|1178515.4.peg.4230"/>
<dbReference type="EMBL" id="CP011388">
    <property type="protein sequence ID" value="ANE49089.1"/>
    <property type="molecule type" value="Genomic_DNA"/>
</dbReference>
<protein>
    <submittedName>
        <fullName evidence="5">AraC family transcriptional regulator</fullName>
    </submittedName>
</protein>
<dbReference type="KEGG" id="pswu:SY83_20885"/>
<dbReference type="PROSITE" id="PS01124">
    <property type="entry name" value="HTH_ARAC_FAMILY_2"/>
    <property type="match status" value="1"/>
</dbReference>
<dbReference type="Gene3D" id="1.10.10.60">
    <property type="entry name" value="Homeodomain-like"/>
    <property type="match status" value="2"/>
</dbReference>
<dbReference type="PANTHER" id="PTHR43280">
    <property type="entry name" value="ARAC-FAMILY TRANSCRIPTIONAL REGULATOR"/>
    <property type="match status" value="1"/>
</dbReference>
<dbReference type="InterPro" id="IPR018060">
    <property type="entry name" value="HTH_AraC"/>
</dbReference>
<keyword evidence="6" id="KW-1185">Reference proteome</keyword>
<dbReference type="InterPro" id="IPR003313">
    <property type="entry name" value="AraC-bd"/>
</dbReference>
<keyword evidence="1" id="KW-0805">Transcription regulation</keyword>
<dbReference type="CDD" id="cd06986">
    <property type="entry name" value="cupin_MmsR-like_N"/>
    <property type="match status" value="1"/>
</dbReference>
<dbReference type="Proteomes" id="UP000076927">
    <property type="component" value="Chromosome"/>
</dbReference>
<dbReference type="InterPro" id="IPR014710">
    <property type="entry name" value="RmlC-like_jellyroll"/>
</dbReference>
<dbReference type="GO" id="GO:0003700">
    <property type="term" value="F:DNA-binding transcription factor activity"/>
    <property type="evidence" value="ECO:0007669"/>
    <property type="project" value="InterPro"/>
</dbReference>
<dbReference type="GO" id="GO:0043565">
    <property type="term" value="F:sequence-specific DNA binding"/>
    <property type="evidence" value="ECO:0007669"/>
    <property type="project" value="InterPro"/>
</dbReference>
<dbReference type="Gene3D" id="2.60.120.10">
    <property type="entry name" value="Jelly Rolls"/>
    <property type="match status" value="1"/>
</dbReference>
<evidence type="ECO:0000256" key="2">
    <source>
        <dbReference type="ARBA" id="ARBA00023125"/>
    </source>
</evidence>
<dbReference type="Pfam" id="PF12833">
    <property type="entry name" value="HTH_18"/>
    <property type="match status" value="1"/>
</dbReference>
<sequence>MRDTFATNPYPSKGELVVTFGGYAQTEPSHKAGPSVHDHMLVHLVLNGKGKYHCMGREYKLAQGDSFFIFPGDLVHYEADADEPWEYCWIGFRGHAADEMLSKMYITAQRPVVSGRSLRKLRLLNNRILQSLQRGDSNCDLIAGGYMRLLLAEYAGKKANNPTEGETPSTMIQQQVEQAIRWITLQYYQPISIENMAQSLGYHRTHLSKMFKQHTGFSPMNYLLKVRMERAKLLLQNERLTVDQVASSVGFPDSLYFSKQFKKWFGSSPTDYRNITRKRDPSPCQ</sequence>
<evidence type="ECO:0000313" key="5">
    <source>
        <dbReference type="EMBL" id="ANE49089.1"/>
    </source>
</evidence>
<name>A0A172TPT2_9BACL</name>
<dbReference type="InterPro" id="IPR018062">
    <property type="entry name" value="HTH_AraC-typ_CS"/>
</dbReference>
<dbReference type="InterPro" id="IPR020449">
    <property type="entry name" value="Tscrpt_reg_AraC-type_HTH"/>
</dbReference>
<dbReference type="SMART" id="SM00342">
    <property type="entry name" value="HTH_ARAC"/>
    <property type="match status" value="1"/>
</dbReference>
<dbReference type="STRING" id="1178515.SY83_20885"/>
<proteinExistence type="predicted"/>
<evidence type="ECO:0000256" key="1">
    <source>
        <dbReference type="ARBA" id="ARBA00023015"/>
    </source>
</evidence>
<dbReference type="AlphaFoldDB" id="A0A172TPT2"/>
<evidence type="ECO:0000256" key="3">
    <source>
        <dbReference type="ARBA" id="ARBA00023163"/>
    </source>
</evidence>
<feature type="domain" description="HTH araC/xylS-type" evidence="4">
    <location>
        <begin position="177"/>
        <end position="275"/>
    </location>
</feature>
<accession>A0A172TPT2</accession>
<dbReference type="SUPFAM" id="SSF46689">
    <property type="entry name" value="Homeodomain-like"/>
    <property type="match status" value="2"/>
</dbReference>
<gene>
    <name evidence="5" type="ORF">SY83_20885</name>
</gene>
<keyword evidence="3" id="KW-0804">Transcription</keyword>
<organism evidence="5 6">
    <name type="scientific">Paenibacillus swuensis</name>
    <dbReference type="NCBI Taxonomy" id="1178515"/>
    <lineage>
        <taxon>Bacteria</taxon>
        <taxon>Bacillati</taxon>
        <taxon>Bacillota</taxon>
        <taxon>Bacilli</taxon>
        <taxon>Bacillales</taxon>
        <taxon>Paenibacillaceae</taxon>
        <taxon>Paenibacillus</taxon>
    </lineage>
</organism>
<dbReference type="InterPro" id="IPR009057">
    <property type="entry name" value="Homeodomain-like_sf"/>
</dbReference>
<dbReference type="PANTHER" id="PTHR43280:SF2">
    <property type="entry name" value="HTH-TYPE TRANSCRIPTIONAL REGULATOR EXSA"/>
    <property type="match status" value="1"/>
</dbReference>
<dbReference type="InterPro" id="IPR037923">
    <property type="entry name" value="HTH-like"/>
</dbReference>
<dbReference type="Pfam" id="PF02311">
    <property type="entry name" value="AraC_binding"/>
    <property type="match status" value="1"/>
</dbReference>
<keyword evidence="2" id="KW-0238">DNA-binding</keyword>
<dbReference type="PRINTS" id="PR00032">
    <property type="entry name" value="HTHARAC"/>
</dbReference>
<evidence type="ECO:0000259" key="4">
    <source>
        <dbReference type="PROSITE" id="PS01124"/>
    </source>
</evidence>